<dbReference type="InterPro" id="IPR005101">
    <property type="entry name" value="Cryptochr/Photolyase_FAD-bd"/>
</dbReference>
<comment type="cofactor">
    <cofactor evidence="7">
        <name>(6R)-5,10-methylene-5,6,7,8-tetrahydrofolate</name>
        <dbReference type="ChEBI" id="CHEBI:15636"/>
    </cofactor>
    <text evidence="7">Binds 1 5,10-methenyltetrahydrofolate (MTHF) per subunit.</text>
</comment>
<keyword evidence="3 5" id="KW-0274">FAD</keyword>
<evidence type="ECO:0000256" key="4">
    <source>
        <dbReference type="ARBA" id="ARBA00022991"/>
    </source>
</evidence>
<dbReference type="STRING" id="660521.SAMN04487949_1487"/>
<dbReference type="Pfam" id="PF00875">
    <property type="entry name" value="DNA_photolyase"/>
    <property type="match status" value="1"/>
</dbReference>
<dbReference type="Gene3D" id="3.40.50.620">
    <property type="entry name" value="HUPs"/>
    <property type="match status" value="1"/>
</dbReference>
<dbReference type="Gene3D" id="1.25.40.80">
    <property type="match status" value="1"/>
</dbReference>
<dbReference type="SUPFAM" id="SSF52425">
    <property type="entry name" value="Cryptochrome/photolyase, N-terminal domain"/>
    <property type="match status" value="1"/>
</dbReference>
<evidence type="ECO:0000256" key="2">
    <source>
        <dbReference type="ARBA" id="ARBA00022630"/>
    </source>
</evidence>
<feature type="binding site" evidence="5">
    <location>
        <position position="253"/>
    </location>
    <ligand>
        <name>FAD</name>
        <dbReference type="ChEBI" id="CHEBI:57692"/>
    </ligand>
</feature>
<dbReference type="InterPro" id="IPR014729">
    <property type="entry name" value="Rossmann-like_a/b/a_fold"/>
</dbReference>
<comment type="cofactor">
    <cofactor evidence="5 7">
        <name>FAD</name>
        <dbReference type="ChEBI" id="CHEBI:57692"/>
    </cofactor>
    <text evidence="5 7">Binds 1 FAD per subunit.</text>
</comment>
<reference evidence="11" key="1">
    <citation type="submission" date="2016-10" db="EMBL/GenBank/DDBJ databases">
        <authorList>
            <person name="Varghese N."/>
            <person name="Submissions S."/>
        </authorList>
    </citation>
    <scope>NUCLEOTIDE SEQUENCE [LARGE SCALE GENOMIC DNA]</scope>
    <source>
        <strain evidence="11">CGMCC 1.10119</strain>
    </source>
</reference>
<dbReference type="AlphaFoldDB" id="A0A1G9STI0"/>
<gene>
    <name evidence="10" type="ORF">SAMN04487949_1487</name>
</gene>
<evidence type="ECO:0000256" key="5">
    <source>
        <dbReference type="PIRSR" id="PIRSR602081-1"/>
    </source>
</evidence>
<dbReference type="InterPro" id="IPR014133">
    <property type="entry name" value="Cry_DASH"/>
</dbReference>
<evidence type="ECO:0000256" key="7">
    <source>
        <dbReference type="RuleBase" id="RU367151"/>
    </source>
</evidence>
<feature type="site" description="Electron transfer via tryptophanyl radical" evidence="6">
    <location>
        <position position="390"/>
    </location>
</feature>
<keyword evidence="4 7" id="KW-0157">Chromophore</keyword>
<proteinExistence type="inferred from homology"/>
<feature type="site" description="Electron transfer via tryptophanyl radical" evidence="6">
    <location>
        <position position="413"/>
    </location>
</feature>
<sequence length="496" mass="56576">MAVDTALVWFRRDLRLHDNPTLDVAAGAGELLSVYCFDPREYGTVRFGGSDSFPFQKTGSHRARFRRESVADLRDSLREHDSDLLVAHEKPEDAIPALAEAVDADAVYFQTLPTSEESALERLVKTRLRERDVAAHSFWTHTLYHLDDLPTPYTQIDDTFTPFRKQVESSSAVREPLAVPSLPPSPSPSDSLDDIDALDDLDGGFDALPTLADLGLDDRSVDDRGVLPFAGGESAALDRLETYVWEHDRLREYKQTRNGLLGADYSSKLSPWLNEGCLSPRYVKVEVDRYESERVANDSTYWLLFELAWRDFFQFQFQKHGDRFFSRGGIRNPDIDWQEDRDALGRWAAGETGIPFVDANMRELNRTGFMSNRGRQNVASFLANNLRVDWRWGAAYFETQLVDYDPCSNYGNWAYIAGVGNDSRDRYFNVVKQAKKYDSQAEYVKHWLPELSALPADRAHEPWTLSPEEQAKYGVHLGVDYPQPMVDVEASYEKLR</sequence>
<organism evidence="10 11">
    <name type="scientific">Halogranum gelatinilyticum</name>
    <dbReference type="NCBI Taxonomy" id="660521"/>
    <lineage>
        <taxon>Archaea</taxon>
        <taxon>Methanobacteriati</taxon>
        <taxon>Methanobacteriota</taxon>
        <taxon>Stenosarchaea group</taxon>
        <taxon>Halobacteria</taxon>
        <taxon>Halobacteriales</taxon>
        <taxon>Haloferacaceae</taxon>
    </lineage>
</organism>
<comment type="similarity">
    <text evidence="1 7">Belongs to the DNA photolyase class-1 family.</text>
</comment>
<dbReference type="InterPro" id="IPR036155">
    <property type="entry name" value="Crypto/Photolyase_N_sf"/>
</dbReference>
<feature type="binding site" evidence="5">
    <location>
        <begin position="266"/>
        <end position="270"/>
    </location>
    <ligand>
        <name>FAD</name>
        <dbReference type="ChEBI" id="CHEBI:57692"/>
    </ligand>
</feature>
<keyword evidence="10" id="KW-0456">Lyase</keyword>
<evidence type="ECO:0000313" key="11">
    <source>
        <dbReference type="Proteomes" id="UP000199451"/>
    </source>
</evidence>
<dbReference type="InterPro" id="IPR036134">
    <property type="entry name" value="Crypto/Photolyase_FAD-like_sf"/>
</dbReference>
<dbReference type="PANTHER" id="PTHR11455">
    <property type="entry name" value="CRYPTOCHROME"/>
    <property type="match status" value="1"/>
</dbReference>
<evidence type="ECO:0000256" key="1">
    <source>
        <dbReference type="ARBA" id="ARBA00005862"/>
    </source>
</evidence>
<evidence type="ECO:0000313" key="10">
    <source>
        <dbReference type="EMBL" id="SDM38667.1"/>
    </source>
</evidence>
<dbReference type="InterPro" id="IPR006050">
    <property type="entry name" value="DNA_photolyase_N"/>
</dbReference>
<feature type="site" description="Electron transfer via tryptophanyl radical" evidence="6">
    <location>
        <position position="337"/>
    </location>
</feature>
<dbReference type="InterPro" id="IPR002081">
    <property type="entry name" value="Cryptochrome/DNA_photolyase_1"/>
</dbReference>
<feature type="binding site" evidence="5">
    <location>
        <begin position="403"/>
        <end position="405"/>
    </location>
    <ligand>
        <name>FAD</name>
        <dbReference type="ChEBI" id="CHEBI:57692"/>
    </ligand>
</feature>
<feature type="region of interest" description="Disordered" evidence="8">
    <location>
        <begin position="171"/>
        <end position="194"/>
    </location>
</feature>
<dbReference type="GO" id="GO:0003904">
    <property type="term" value="F:deoxyribodipyrimidine photo-lyase activity"/>
    <property type="evidence" value="ECO:0007669"/>
    <property type="project" value="TreeGrafter"/>
</dbReference>
<dbReference type="GO" id="GO:0071949">
    <property type="term" value="F:FAD binding"/>
    <property type="evidence" value="ECO:0007669"/>
    <property type="project" value="TreeGrafter"/>
</dbReference>
<feature type="domain" description="Photolyase/cryptochrome alpha/beta" evidence="9">
    <location>
        <begin position="4"/>
        <end position="143"/>
    </location>
</feature>
<dbReference type="Proteomes" id="UP000199451">
    <property type="component" value="Unassembled WGS sequence"/>
</dbReference>
<feature type="binding site" evidence="5">
    <location>
        <begin position="306"/>
        <end position="313"/>
    </location>
    <ligand>
        <name>FAD</name>
        <dbReference type="ChEBI" id="CHEBI:57692"/>
    </ligand>
</feature>
<keyword evidence="2 5" id="KW-0285">Flavoprotein</keyword>
<accession>A0A1G9STI0</accession>
<evidence type="ECO:0000259" key="9">
    <source>
        <dbReference type="PROSITE" id="PS51645"/>
    </source>
</evidence>
<dbReference type="SUPFAM" id="SSF48173">
    <property type="entry name" value="Cryptochrome/photolyase FAD-binding domain"/>
    <property type="match status" value="1"/>
</dbReference>
<comment type="function">
    <text evidence="7">May have a photoreceptor function.</text>
</comment>
<dbReference type="Gene3D" id="1.10.579.10">
    <property type="entry name" value="DNA Cyclobutane Dipyrimidine Photolyase, subunit A, domain 3"/>
    <property type="match status" value="1"/>
</dbReference>
<evidence type="ECO:0000256" key="3">
    <source>
        <dbReference type="ARBA" id="ARBA00022827"/>
    </source>
</evidence>
<dbReference type="PANTHER" id="PTHR11455:SF22">
    <property type="entry name" value="CRYPTOCHROME DASH"/>
    <property type="match status" value="1"/>
</dbReference>
<evidence type="ECO:0000256" key="8">
    <source>
        <dbReference type="SAM" id="MobiDB-lite"/>
    </source>
</evidence>
<dbReference type="OrthoDB" id="11721at2157"/>
<dbReference type="RefSeq" id="WP_089695892.1">
    <property type="nucleotide sequence ID" value="NZ_FNHL01000002.1"/>
</dbReference>
<name>A0A1G9STI0_9EURY</name>
<dbReference type="Pfam" id="PF03441">
    <property type="entry name" value="FAD_binding_7"/>
    <property type="match status" value="1"/>
</dbReference>
<dbReference type="NCBIfam" id="TIGR02765">
    <property type="entry name" value="crypto_DASH"/>
    <property type="match status" value="1"/>
</dbReference>
<dbReference type="GO" id="GO:0003677">
    <property type="term" value="F:DNA binding"/>
    <property type="evidence" value="ECO:0007669"/>
    <property type="project" value="TreeGrafter"/>
</dbReference>
<keyword evidence="11" id="KW-1185">Reference proteome</keyword>
<dbReference type="EMBL" id="FNHL01000002">
    <property type="protein sequence ID" value="SDM38667.1"/>
    <property type="molecule type" value="Genomic_DNA"/>
</dbReference>
<dbReference type="PRINTS" id="PR00147">
    <property type="entry name" value="DNAPHOTLYASE"/>
</dbReference>
<protein>
    <recommendedName>
        <fullName evidence="7">Cryptochrome DASH</fullName>
    </recommendedName>
</protein>
<evidence type="ECO:0000256" key="6">
    <source>
        <dbReference type="PIRSR" id="PIRSR602081-2"/>
    </source>
</evidence>
<dbReference type="GO" id="GO:0000719">
    <property type="term" value="P:photoreactive repair"/>
    <property type="evidence" value="ECO:0007669"/>
    <property type="project" value="TreeGrafter"/>
</dbReference>
<dbReference type="PROSITE" id="PS51645">
    <property type="entry name" value="PHR_CRY_ALPHA_BETA"/>
    <property type="match status" value="1"/>
</dbReference>